<gene>
    <name evidence="1" type="ORF">JKJ07_23345</name>
</gene>
<dbReference type="PANTHER" id="PTHR43581:SF2">
    <property type="entry name" value="EXCINUCLEASE ATPASE SUBUNIT"/>
    <property type="match status" value="1"/>
</dbReference>
<dbReference type="EMBL" id="JAENHO010000006">
    <property type="protein sequence ID" value="MBL7257237.1"/>
    <property type="molecule type" value="Genomic_DNA"/>
</dbReference>
<dbReference type="Gene3D" id="3.40.50.300">
    <property type="entry name" value="P-loop containing nucleotide triphosphate hydrolases"/>
    <property type="match status" value="1"/>
</dbReference>
<accession>A0ABS1VR94</accession>
<dbReference type="Proteomes" id="UP000598996">
    <property type="component" value="Unassembled WGS sequence"/>
</dbReference>
<evidence type="ECO:0000313" key="2">
    <source>
        <dbReference type="Proteomes" id="UP000598996"/>
    </source>
</evidence>
<proteinExistence type="predicted"/>
<comment type="caution">
    <text evidence="1">The sequence shown here is derived from an EMBL/GenBank/DDBJ whole genome shotgun (WGS) entry which is preliminary data.</text>
</comment>
<reference evidence="1 2" key="1">
    <citation type="submission" date="2021-01" db="EMBL/GenBank/DDBJ databases">
        <title>Actinoplanes sp. nov. LDG1-01 isolated from lichen.</title>
        <authorList>
            <person name="Saeng-In P."/>
            <person name="Phongsopitanun W."/>
            <person name="Kanchanasin P."/>
            <person name="Yuki M."/>
            <person name="Kudo T."/>
            <person name="Ohkuma M."/>
            <person name="Tanasupawat S."/>
        </authorList>
    </citation>
    <scope>NUCLEOTIDE SEQUENCE [LARGE SCALE GENOMIC DNA]</scope>
    <source>
        <strain evidence="1 2">LDG1-01</strain>
    </source>
</reference>
<dbReference type="SUPFAM" id="SSF52540">
    <property type="entry name" value="P-loop containing nucleoside triphosphate hydrolases"/>
    <property type="match status" value="1"/>
</dbReference>
<dbReference type="PANTHER" id="PTHR43581">
    <property type="entry name" value="ATP/GTP PHOSPHATASE"/>
    <property type="match status" value="1"/>
</dbReference>
<organism evidence="1 2">
    <name type="scientific">Paractinoplanes lichenicola</name>
    <dbReference type="NCBI Taxonomy" id="2802976"/>
    <lineage>
        <taxon>Bacteria</taxon>
        <taxon>Bacillati</taxon>
        <taxon>Actinomycetota</taxon>
        <taxon>Actinomycetes</taxon>
        <taxon>Micromonosporales</taxon>
        <taxon>Micromonosporaceae</taxon>
        <taxon>Paractinoplanes</taxon>
    </lineage>
</organism>
<name>A0ABS1VR94_9ACTN</name>
<keyword evidence="2" id="KW-1185">Reference proteome</keyword>
<keyword evidence="1" id="KW-0067">ATP-binding</keyword>
<dbReference type="GO" id="GO:0005524">
    <property type="term" value="F:ATP binding"/>
    <property type="evidence" value="ECO:0007669"/>
    <property type="project" value="UniProtKB-KW"/>
</dbReference>
<evidence type="ECO:0000313" key="1">
    <source>
        <dbReference type="EMBL" id="MBL7257237.1"/>
    </source>
</evidence>
<dbReference type="InterPro" id="IPR027417">
    <property type="entry name" value="P-loop_NTPase"/>
</dbReference>
<protein>
    <submittedName>
        <fullName evidence="1">ATP-binding protein</fullName>
    </submittedName>
</protein>
<keyword evidence="1" id="KW-0547">Nucleotide-binding</keyword>
<dbReference type="RefSeq" id="WP_202993820.1">
    <property type="nucleotide sequence ID" value="NZ_JAENHO010000006.1"/>
</dbReference>
<sequence length="439" mass="49387">MRRAAENRIWSGLKRTYANQPTRPFQVGTGSAIDLSHPCIVIGGRNGAGKSRLLRQISDELGDDALLLDLHHLCEQALIILRSRHDLDAMVEEYDDLGPNAERFDDLKRVVGREYTAIEWYALEIEPSDQEIAQRFHWSGDQPLVPYFRVEYRGLRYSSRDMGLGEFSVHFLFWILEQYRDVPNLTLLLDEPDAFLPPVGVSALLARVLQICVNHGWKVVLTTHSEEMISEAVEQRAFTLLRVDESGATVAEHAVNDPNVADALLTRPPVEHVIFCEDESAWYLTNALIDYSDRQLLRGTAVVWGTGSGYLNRLYEHLPRPPRADIRFAIAFDGDQRGSFNGRDGRWPAAFLPTDDDPDTLFKTLAADSATLASKLGRSKEDVARRLDAIEGLDPHDWVNDLGAEFGRVQVLGALAAMWVEMNPYEASRFVDGLKAGWS</sequence>
<dbReference type="InterPro" id="IPR051396">
    <property type="entry name" value="Bact_Antivir_Def_Nuclease"/>
</dbReference>